<keyword evidence="7 14" id="KW-0368">Histidine biosynthesis</keyword>
<keyword evidence="6 14" id="KW-0028">Amino-acid biosynthesis</keyword>
<evidence type="ECO:0000256" key="14">
    <source>
        <dbReference type="RuleBase" id="RU003657"/>
    </source>
</evidence>
<evidence type="ECO:0000256" key="9">
    <source>
        <dbReference type="ARBA" id="ARBA00025475"/>
    </source>
</evidence>
<comment type="subunit">
    <text evidence="3">Heterodimer of HisH and HisF.</text>
</comment>
<evidence type="ECO:0000313" key="15">
    <source>
        <dbReference type="EMBL" id="MFD0946136.1"/>
    </source>
</evidence>
<evidence type="ECO:0000256" key="12">
    <source>
        <dbReference type="ARBA" id="ARBA00032401"/>
    </source>
</evidence>
<dbReference type="SUPFAM" id="SSF51366">
    <property type="entry name" value="Ribulose-phoshate binding barrel"/>
    <property type="match status" value="1"/>
</dbReference>
<dbReference type="PANTHER" id="PTHR21235:SF2">
    <property type="entry name" value="IMIDAZOLE GLYCEROL PHOSPHATE SYNTHASE HISHF"/>
    <property type="match status" value="1"/>
</dbReference>
<evidence type="ECO:0000256" key="11">
    <source>
        <dbReference type="ARBA" id="ARBA00031409"/>
    </source>
</evidence>
<organism evidence="15 16">
    <name type="scientific">Sphingomonas canadensis</name>
    <dbReference type="NCBI Taxonomy" id="1219257"/>
    <lineage>
        <taxon>Bacteria</taxon>
        <taxon>Pseudomonadati</taxon>
        <taxon>Pseudomonadota</taxon>
        <taxon>Alphaproteobacteria</taxon>
        <taxon>Sphingomonadales</taxon>
        <taxon>Sphingomonadaceae</taxon>
        <taxon>Sphingomonas</taxon>
    </lineage>
</organism>
<proteinExistence type="inferred from homology"/>
<sequence length="260" mass="27482">MSIGVSARAIPCLLLRGEGLVKTVRFRNPKYIGDPINAVRLFNDLEVDELILLDITASTERREPPFDRIAEIAGEAFMPICYGGGVTSLDAARRLFKSGVEKVAVTTALVENPALVREIADTFGEQAVVAGIDVKRDLFGRQRARILGGRKGTGLDPVALAVRAAELGAGEILLSSIDREGTYQGYDLDLVRAAAAAVPVPVIALGGAGEPEHLRSAVDAGAQAAAAGSLFVYKGPHRAVLVNYPKRARLQALFAANTPA</sequence>
<gene>
    <name evidence="15" type="ORF">ACFQ1E_07300</name>
</gene>
<dbReference type="InterPro" id="IPR004651">
    <property type="entry name" value="HisF"/>
</dbReference>
<keyword evidence="8" id="KW-0456">Lyase</keyword>
<dbReference type="Pfam" id="PF00977">
    <property type="entry name" value="His_biosynth"/>
    <property type="match status" value="1"/>
</dbReference>
<dbReference type="Proteomes" id="UP001596977">
    <property type="component" value="Unassembled WGS sequence"/>
</dbReference>
<dbReference type="InterPro" id="IPR006062">
    <property type="entry name" value="His_biosynth"/>
</dbReference>
<keyword evidence="16" id="KW-1185">Reference proteome</keyword>
<evidence type="ECO:0000313" key="16">
    <source>
        <dbReference type="Proteomes" id="UP001596977"/>
    </source>
</evidence>
<dbReference type="NCBIfam" id="NF038364">
    <property type="entry name" value="AglZ_HisF2_fam"/>
    <property type="match status" value="1"/>
</dbReference>
<dbReference type="EC" id="4.3.2.10" evidence="4"/>
<name>A0ABW3H3T0_9SPHN</name>
<comment type="caution">
    <text evidence="15">The sequence shown here is derived from an EMBL/GenBank/DDBJ whole genome shotgun (WGS) entry which is preliminary data.</text>
</comment>
<evidence type="ECO:0000256" key="3">
    <source>
        <dbReference type="ARBA" id="ARBA00011152"/>
    </source>
</evidence>
<accession>A0ABW3H3T0</accession>
<evidence type="ECO:0000256" key="10">
    <source>
        <dbReference type="ARBA" id="ARBA00030264"/>
    </source>
</evidence>
<evidence type="ECO:0000256" key="6">
    <source>
        <dbReference type="ARBA" id="ARBA00022605"/>
    </source>
</evidence>
<evidence type="ECO:0000256" key="4">
    <source>
        <dbReference type="ARBA" id="ARBA00012809"/>
    </source>
</evidence>
<dbReference type="RefSeq" id="WP_264943080.1">
    <property type="nucleotide sequence ID" value="NZ_JAPDRA010000002.1"/>
</dbReference>
<protein>
    <recommendedName>
        <fullName evidence="5">Imidazole glycerol phosphate synthase subunit HisF</fullName>
        <ecNumber evidence="4">4.3.2.10</ecNumber>
    </recommendedName>
    <alternativeName>
        <fullName evidence="10">IGP synthase cyclase subunit</fullName>
    </alternativeName>
    <alternativeName>
        <fullName evidence="11">IGP synthase subunit HisF</fullName>
    </alternativeName>
    <alternativeName>
        <fullName evidence="12">ImGP synthase subunit HisF</fullName>
    </alternativeName>
</protein>
<comment type="similarity">
    <text evidence="2 14">Belongs to the HisA/HisF family.</text>
</comment>
<dbReference type="InterPro" id="IPR011060">
    <property type="entry name" value="RibuloseP-bd_barrel"/>
</dbReference>
<evidence type="ECO:0000256" key="8">
    <source>
        <dbReference type="ARBA" id="ARBA00023239"/>
    </source>
</evidence>
<dbReference type="PANTHER" id="PTHR21235">
    <property type="entry name" value="IMIDAZOLE GLYCEROL PHOSPHATE SYNTHASE SUBUNIT HISF/H IGP SYNTHASE SUBUNIT HISF/H"/>
    <property type="match status" value="1"/>
</dbReference>
<reference evidence="16" key="1">
    <citation type="journal article" date="2019" name="Int. J. Syst. Evol. Microbiol.">
        <title>The Global Catalogue of Microorganisms (GCM) 10K type strain sequencing project: providing services to taxonomists for standard genome sequencing and annotation.</title>
        <authorList>
            <consortium name="The Broad Institute Genomics Platform"/>
            <consortium name="The Broad Institute Genome Sequencing Center for Infectious Disease"/>
            <person name="Wu L."/>
            <person name="Ma J."/>
        </authorList>
    </citation>
    <scope>NUCLEOTIDE SEQUENCE [LARGE SCALE GENOMIC DNA]</scope>
    <source>
        <strain evidence="16">CCUG 62982</strain>
    </source>
</reference>
<dbReference type="Gene3D" id="3.20.20.70">
    <property type="entry name" value="Aldolase class I"/>
    <property type="match status" value="1"/>
</dbReference>
<evidence type="ECO:0000256" key="2">
    <source>
        <dbReference type="ARBA" id="ARBA00009667"/>
    </source>
</evidence>
<dbReference type="InterPro" id="IPR050064">
    <property type="entry name" value="IGPS_HisA/HisF"/>
</dbReference>
<dbReference type="CDD" id="cd04731">
    <property type="entry name" value="HisF"/>
    <property type="match status" value="1"/>
</dbReference>
<comment type="catalytic activity">
    <reaction evidence="13">
        <text>5-[(5-phospho-1-deoxy-D-ribulos-1-ylimino)methylamino]-1-(5-phospho-beta-D-ribosyl)imidazole-4-carboxamide + L-glutamine = D-erythro-1-(imidazol-4-yl)glycerol 3-phosphate + 5-amino-1-(5-phospho-beta-D-ribosyl)imidazole-4-carboxamide + L-glutamate + H(+)</text>
        <dbReference type="Rhea" id="RHEA:24793"/>
        <dbReference type="ChEBI" id="CHEBI:15378"/>
        <dbReference type="ChEBI" id="CHEBI:29985"/>
        <dbReference type="ChEBI" id="CHEBI:58278"/>
        <dbReference type="ChEBI" id="CHEBI:58359"/>
        <dbReference type="ChEBI" id="CHEBI:58475"/>
        <dbReference type="ChEBI" id="CHEBI:58525"/>
        <dbReference type="EC" id="4.3.2.10"/>
    </reaction>
</comment>
<evidence type="ECO:0000256" key="7">
    <source>
        <dbReference type="ARBA" id="ARBA00023102"/>
    </source>
</evidence>
<dbReference type="InterPro" id="IPR013785">
    <property type="entry name" value="Aldolase_TIM"/>
</dbReference>
<dbReference type="EMBL" id="JBHTJG010000002">
    <property type="protein sequence ID" value="MFD0946136.1"/>
    <property type="molecule type" value="Genomic_DNA"/>
</dbReference>
<evidence type="ECO:0000256" key="5">
    <source>
        <dbReference type="ARBA" id="ARBA00016318"/>
    </source>
</evidence>
<evidence type="ECO:0000256" key="13">
    <source>
        <dbReference type="ARBA" id="ARBA00047838"/>
    </source>
</evidence>
<comment type="pathway">
    <text evidence="1">Amino-acid biosynthesis; L-histidine biosynthesis; L-histidine from 5-phospho-alpha-D-ribose 1-diphosphate: step 5/9.</text>
</comment>
<comment type="function">
    <text evidence="9">IGPS catalyzes the conversion of PRFAR and glutamine to IGP, AICAR and glutamate. The HisF subunit catalyzes the cyclization activity that produces IGP and AICAR from PRFAR using the ammonia provided by the HisH subunit.</text>
</comment>
<evidence type="ECO:0000256" key="1">
    <source>
        <dbReference type="ARBA" id="ARBA00005091"/>
    </source>
</evidence>